<dbReference type="PhylomeDB" id="B4JSN2"/>
<dbReference type="FunCoup" id="B4JSN2">
    <property type="interactions" value="1"/>
</dbReference>
<evidence type="ECO:0000313" key="2">
    <source>
        <dbReference type="EMBL" id="EDV94772.1"/>
    </source>
</evidence>
<dbReference type="STRING" id="7222.B4JSN2"/>
<dbReference type="EMBL" id="CH916373">
    <property type="protein sequence ID" value="EDV94772.1"/>
    <property type="molecule type" value="Genomic_DNA"/>
</dbReference>
<accession>B4JSN2</accession>
<sequence>MGSPRRRESQQPTTRTAPDQVMPRRTEPQPTTSYYANEQVISPQQHQQQPQQQSQSQQQPQQQQVTCDQHVCEPRGGQAAQPVQATQMQGRPRVDCLCAGNRANRGQKNQSPFQAPLADTYTCSRPRAEPSRRVTPVEELCTCKAKSAPPQCECAPPVVQEQPRAPPTHAHITCGQPTQYMRAQYTNQNPRTKQPAMCGHCQSTNKKKKCIIQ</sequence>
<dbReference type="HOGENOM" id="CLU_1295578_0_0_1"/>
<organism evidence="3">
    <name type="scientific">Drosophila grimshawi</name>
    <name type="common">Hawaiian fruit fly</name>
    <name type="synonym">Idiomyia grimshawi</name>
    <dbReference type="NCBI Taxonomy" id="7222"/>
    <lineage>
        <taxon>Eukaryota</taxon>
        <taxon>Metazoa</taxon>
        <taxon>Ecdysozoa</taxon>
        <taxon>Arthropoda</taxon>
        <taxon>Hexapoda</taxon>
        <taxon>Insecta</taxon>
        <taxon>Pterygota</taxon>
        <taxon>Neoptera</taxon>
        <taxon>Endopterygota</taxon>
        <taxon>Diptera</taxon>
        <taxon>Brachycera</taxon>
        <taxon>Muscomorpha</taxon>
        <taxon>Ephydroidea</taxon>
        <taxon>Drosophilidae</taxon>
        <taxon>Drosophila</taxon>
        <taxon>Hawaiian Drosophila</taxon>
    </lineage>
</organism>
<dbReference type="eggNOG" id="ENOG502TFFN">
    <property type="taxonomic scope" value="Eukaryota"/>
</dbReference>
<feature type="compositionally biased region" description="Polar residues" evidence="1">
    <location>
        <begin position="28"/>
        <end position="41"/>
    </location>
</feature>
<dbReference type="Proteomes" id="UP000001070">
    <property type="component" value="Unassembled WGS sequence"/>
</dbReference>
<feature type="region of interest" description="Disordered" evidence="1">
    <location>
        <begin position="1"/>
        <end position="69"/>
    </location>
</feature>
<protein>
    <submittedName>
        <fullName evidence="2">GH17789</fullName>
    </submittedName>
</protein>
<dbReference type="OrthoDB" id="7844758at2759"/>
<dbReference type="InParanoid" id="B4JSN2"/>
<reference evidence="2 3" key="1">
    <citation type="journal article" date="2007" name="Nature">
        <title>Evolution of genes and genomes on the Drosophila phylogeny.</title>
        <authorList>
            <consortium name="Drosophila 12 Genomes Consortium"/>
            <person name="Clark A.G."/>
            <person name="Eisen M.B."/>
            <person name="Smith D.R."/>
            <person name="Bergman C.M."/>
            <person name="Oliver B."/>
            <person name="Markow T.A."/>
            <person name="Kaufman T.C."/>
            <person name="Kellis M."/>
            <person name="Gelbart W."/>
            <person name="Iyer V.N."/>
            <person name="Pollard D.A."/>
            <person name="Sackton T.B."/>
            <person name="Larracuente A.M."/>
            <person name="Singh N.D."/>
            <person name="Abad J.P."/>
            <person name="Abt D.N."/>
            <person name="Adryan B."/>
            <person name="Aguade M."/>
            <person name="Akashi H."/>
            <person name="Anderson W.W."/>
            <person name="Aquadro C.F."/>
            <person name="Ardell D.H."/>
            <person name="Arguello R."/>
            <person name="Artieri C.G."/>
            <person name="Barbash D.A."/>
            <person name="Barker D."/>
            <person name="Barsanti P."/>
            <person name="Batterham P."/>
            <person name="Batzoglou S."/>
            <person name="Begun D."/>
            <person name="Bhutkar A."/>
            <person name="Blanco E."/>
            <person name="Bosak S.A."/>
            <person name="Bradley R.K."/>
            <person name="Brand A.D."/>
            <person name="Brent M.R."/>
            <person name="Brooks A.N."/>
            <person name="Brown R.H."/>
            <person name="Butlin R.K."/>
            <person name="Caggese C."/>
            <person name="Calvi B.R."/>
            <person name="Bernardo de Carvalho A."/>
            <person name="Caspi A."/>
            <person name="Castrezana S."/>
            <person name="Celniker S.E."/>
            <person name="Chang J.L."/>
            <person name="Chapple C."/>
            <person name="Chatterji S."/>
            <person name="Chinwalla A."/>
            <person name="Civetta A."/>
            <person name="Clifton S.W."/>
            <person name="Comeron J.M."/>
            <person name="Costello J.C."/>
            <person name="Coyne J.A."/>
            <person name="Daub J."/>
            <person name="David R.G."/>
            <person name="Delcher A.L."/>
            <person name="Delehaunty K."/>
            <person name="Do C.B."/>
            <person name="Ebling H."/>
            <person name="Edwards K."/>
            <person name="Eickbush T."/>
            <person name="Evans J.D."/>
            <person name="Filipski A."/>
            <person name="Findeiss S."/>
            <person name="Freyhult E."/>
            <person name="Fulton L."/>
            <person name="Fulton R."/>
            <person name="Garcia A.C."/>
            <person name="Gardiner A."/>
            <person name="Garfield D.A."/>
            <person name="Garvin B.E."/>
            <person name="Gibson G."/>
            <person name="Gilbert D."/>
            <person name="Gnerre S."/>
            <person name="Godfrey J."/>
            <person name="Good R."/>
            <person name="Gotea V."/>
            <person name="Gravely B."/>
            <person name="Greenberg A.J."/>
            <person name="Griffiths-Jones S."/>
            <person name="Gross S."/>
            <person name="Guigo R."/>
            <person name="Gustafson E.A."/>
            <person name="Haerty W."/>
            <person name="Hahn M.W."/>
            <person name="Halligan D.L."/>
            <person name="Halpern A.L."/>
            <person name="Halter G.M."/>
            <person name="Han M.V."/>
            <person name="Heger A."/>
            <person name="Hillier L."/>
            <person name="Hinrichs A.S."/>
            <person name="Holmes I."/>
            <person name="Hoskins R.A."/>
            <person name="Hubisz M.J."/>
            <person name="Hultmark D."/>
            <person name="Huntley M.A."/>
            <person name="Jaffe D.B."/>
            <person name="Jagadeeshan S."/>
            <person name="Jeck W.R."/>
            <person name="Johnson J."/>
            <person name="Jones C.D."/>
            <person name="Jordan W.C."/>
            <person name="Karpen G.H."/>
            <person name="Kataoka E."/>
            <person name="Keightley P.D."/>
            <person name="Kheradpour P."/>
            <person name="Kirkness E.F."/>
            <person name="Koerich L.B."/>
            <person name="Kristiansen K."/>
            <person name="Kudrna D."/>
            <person name="Kulathinal R.J."/>
            <person name="Kumar S."/>
            <person name="Kwok R."/>
            <person name="Lander E."/>
            <person name="Langley C.H."/>
            <person name="Lapoint R."/>
            <person name="Lazzaro B.P."/>
            <person name="Lee S.J."/>
            <person name="Levesque L."/>
            <person name="Li R."/>
            <person name="Lin C.F."/>
            <person name="Lin M.F."/>
            <person name="Lindblad-Toh K."/>
            <person name="Llopart A."/>
            <person name="Long M."/>
            <person name="Low L."/>
            <person name="Lozovsky E."/>
            <person name="Lu J."/>
            <person name="Luo M."/>
            <person name="Machado C.A."/>
            <person name="Makalowski W."/>
            <person name="Marzo M."/>
            <person name="Matsuda M."/>
            <person name="Matzkin L."/>
            <person name="McAllister B."/>
            <person name="McBride C.S."/>
            <person name="McKernan B."/>
            <person name="McKernan K."/>
            <person name="Mendez-Lago M."/>
            <person name="Minx P."/>
            <person name="Mollenhauer M.U."/>
            <person name="Montooth K."/>
            <person name="Mount S.M."/>
            <person name="Mu X."/>
            <person name="Myers E."/>
            <person name="Negre B."/>
            <person name="Newfeld S."/>
            <person name="Nielsen R."/>
            <person name="Noor M.A."/>
            <person name="O'Grady P."/>
            <person name="Pachter L."/>
            <person name="Papaceit M."/>
            <person name="Parisi M.J."/>
            <person name="Parisi M."/>
            <person name="Parts L."/>
            <person name="Pedersen J.S."/>
            <person name="Pesole G."/>
            <person name="Phillippy A.M."/>
            <person name="Ponting C.P."/>
            <person name="Pop M."/>
            <person name="Porcelli D."/>
            <person name="Powell J.R."/>
            <person name="Prohaska S."/>
            <person name="Pruitt K."/>
            <person name="Puig M."/>
            <person name="Quesneville H."/>
            <person name="Ram K.R."/>
            <person name="Rand D."/>
            <person name="Rasmussen M.D."/>
            <person name="Reed L.K."/>
            <person name="Reenan R."/>
            <person name="Reily A."/>
            <person name="Remington K.A."/>
            <person name="Rieger T.T."/>
            <person name="Ritchie M.G."/>
            <person name="Robin C."/>
            <person name="Rogers Y.H."/>
            <person name="Rohde C."/>
            <person name="Rozas J."/>
            <person name="Rubenfield M.J."/>
            <person name="Ruiz A."/>
            <person name="Russo S."/>
            <person name="Salzberg S.L."/>
            <person name="Sanchez-Gracia A."/>
            <person name="Saranga D.J."/>
            <person name="Sato H."/>
            <person name="Schaeffer S.W."/>
            <person name="Schatz M.C."/>
            <person name="Schlenke T."/>
            <person name="Schwartz R."/>
            <person name="Segarra C."/>
            <person name="Singh R.S."/>
            <person name="Sirot L."/>
            <person name="Sirota M."/>
            <person name="Sisneros N.B."/>
            <person name="Smith C.D."/>
            <person name="Smith T.F."/>
            <person name="Spieth J."/>
            <person name="Stage D.E."/>
            <person name="Stark A."/>
            <person name="Stephan W."/>
            <person name="Strausberg R.L."/>
            <person name="Strempel S."/>
            <person name="Sturgill D."/>
            <person name="Sutton G."/>
            <person name="Sutton G.G."/>
            <person name="Tao W."/>
            <person name="Teichmann S."/>
            <person name="Tobari Y.N."/>
            <person name="Tomimura Y."/>
            <person name="Tsolas J.M."/>
            <person name="Valente V.L."/>
            <person name="Venter E."/>
            <person name="Venter J.C."/>
            <person name="Vicario S."/>
            <person name="Vieira F.G."/>
            <person name="Vilella A.J."/>
            <person name="Villasante A."/>
            <person name="Walenz B."/>
            <person name="Wang J."/>
            <person name="Wasserman M."/>
            <person name="Watts T."/>
            <person name="Wilson D."/>
            <person name="Wilson R.K."/>
            <person name="Wing R.A."/>
            <person name="Wolfner M.F."/>
            <person name="Wong A."/>
            <person name="Wong G.K."/>
            <person name="Wu C.I."/>
            <person name="Wu G."/>
            <person name="Yamamoto D."/>
            <person name="Yang H.P."/>
            <person name="Yang S.P."/>
            <person name="Yorke J.A."/>
            <person name="Yoshida K."/>
            <person name="Zdobnov E."/>
            <person name="Zhang P."/>
            <person name="Zhang Y."/>
            <person name="Zimin A.V."/>
            <person name="Baldwin J."/>
            <person name="Abdouelleil A."/>
            <person name="Abdulkadir J."/>
            <person name="Abebe A."/>
            <person name="Abera B."/>
            <person name="Abreu J."/>
            <person name="Acer S.C."/>
            <person name="Aftuck L."/>
            <person name="Alexander A."/>
            <person name="An P."/>
            <person name="Anderson E."/>
            <person name="Anderson S."/>
            <person name="Arachi H."/>
            <person name="Azer M."/>
            <person name="Bachantsang P."/>
            <person name="Barry A."/>
            <person name="Bayul T."/>
            <person name="Berlin A."/>
            <person name="Bessette D."/>
            <person name="Bloom T."/>
            <person name="Blye J."/>
            <person name="Boguslavskiy L."/>
            <person name="Bonnet C."/>
            <person name="Boukhgalter B."/>
            <person name="Bourzgui I."/>
            <person name="Brown A."/>
            <person name="Cahill P."/>
            <person name="Channer S."/>
            <person name="Cheshatsang Y."/>
            <person name="Chuda L."/>
            <person name="Citroen M."/>
            <person name="Collymore A."/>
            <person name="Cooke P."/>
            <person name="Costello M."/>
            <person name="D'Aco K."/>
            <person name="Daza R."/>
            <person name="De Haan G."/>
            <person name="DeGray S."/>
            <person name="DeMaso C."/>
            <person name="Dhargay N."/>
            <person name="Dooley K."/>
            <person name="Dooley E."/>
            <person name="Doricent M."/>
            <person name="Dorje P."/>
            <person name="Dorjee K."/>
            <person name="Dupes A."/>
            <person name="Elong R."/>
            <person name="Falk J."/>
            <person name="Farina A."/>
            <person name="Faro S."/>
            <person name="Ferguson D."/>
            <person name="Fisher S."/>
            <person name="Foley C.D."/>
            <person name="Franke A."/>
            <person name="Friedrich D."/>
            <person name="Gadbois L."/>
            <person name="Gearin G."/>
            <person name="Gearin C.R."/>
            <person name="Giannoukos G."/>
            <person name="Goode T."/>
            <person name="Graham J."/>
            <person name="Grandbois E."/>
            <person name="Grewal S."/>
            <person name="Gyaltsen K."/>
            <person name="Hafez N."/>
            <person name="Hagos B."/>
            <person name="Hall J."/>
            <person name="Henson C."/>
            <person name="Hollinger A."/>
            <person name="Honan T."/>
            <person name="Huard M.D."/>
            <person name="Hughes L."/>
            <person name="Hurhula B."/>
            <person name="Husby M.E."/>
            <person name="Kamat A."/>
            <person name="Kanga B."/>
            <person name="Kashin S."/>
            <person name="Khazanovich D."/>
            <person name="Kisner P."/>
            <person name="Lance K."/>
            <person name="Lara M."/>
            <person name="Lee W."/>
            <person name="Lennon N."/>
            <person name="Letendre F."/>
            <person name="LeVine R."/>
            <person name="Lipovsky A."/>
            <person name="Liu X."/>
            <person name="Liu J."/>
            <person name="Liu S."/>
            <person name="Lokyitsang T."/>
            <person name="Lokyitsang Y."/>
            <person name="Lubonja R."/>
            <person name="Lui A."/>
            <person name="MacDonald P."/>
            <person name="Magnisalis V."/>
            <person name="Maru K."/>
            <person name="Matthews C."/>
            <person name="McCusker W."/>
            <person name="McDonough S."/>
            <person name="Mehta T."/>
            <person name="Meldrim J."/>
            <person name="Meneus L."/>
            <person name="Mihai O."/>
            <person name="Mihalev A."/>
            <person name="Mihova T."/>
            <person name="Mittelman R."/>
            <person name="Mlenga V."/>
            <person name="Montmayeur A."/>
            <person name="Mulrain L."/>
            <person name="Navidi A."/>
            <person name="Naylor J."/>
            <person name="Negash T."/>
            <person name="Nguyen T."/>
            <person name="Nguyen N."/>
            <person name="Nicol R."/>
            <person name="Norbu C."/>
            <person name="Norbu N."/>
            <person name="Novod N."/>
            <person name="O'Neill B."/>
            <person name="Osman S."/>
            <person name="Markiewicz E."/>
            <person name="Oyono O.L."/>
            <person name="Patti C."/>
            <person name="Phunkhang P."/>
            <person name="Pierre F."/>
            <person name="Priest M."/>
            <person name="Raghuraman S."/>
            <person name="Rege F."/>
            <person name="Reyes R."/>
            <person name="Rise C."/>
            <person name="Rogov P."/>
            <person name="Ross K."/>
            <person name="Ryan E."/>
            <person name="Settipalli S."/>
            <person name="Shea T."/>
            <person name="Sherpa N."/>
            <person name="Shi L."/>
            <person name="Shih D."/>
            <person name="Sparrow T."/>
            <person name="Spaulding J."/>
            <person name="Stalker J."/>
            <person name="Stange-Thomann N."/>
            <person name="Stavropoulos S."/>
            <person name="Stone C."/>
            <person name="Strader C."/>
            <person name="Tesfaye S."/>
            <person name="Thomson T."/>
            <person name="Thoulutsang Y."/>
            <person name="Thoulutsang D."/>
            <person name="Topham K."/>
            <person name="Topping I."/>
            <person name="Tsamla T."/>
            <person name="Vassiliev H."/>
            <person name="Vo A."/>
            <person name="Wangchuk T."/>
            <person name="Wangdi T."/>
            <person name="Weiand M."/>
            <person name="Wilkinson J."/>
            <person name="Wilson A."/>
            <person name="Yadav S."/>
            <person name="Young G."/>
            <person name="Yu Q."/>
            <person name="Zembek L."/>
            <person name="Zhong D."/>
            <person name="Zimmer A."/>
            <person name="Zwirko Z."/>
            <person name="Jaffe D.B."/>
            <person name="Alvarez P."/>
            <person name="Brockman W."/>
            <person name="Butler J."/>
            <person name="Chin C."/>
            <person name="Gnerre S."/>
            <person name="Grabherr M."/>
            <person name="Kleber M."/>
            <person name="Mauceli E."/>
            <person name="MacCallum I."/>
        </authorList>
    </citation>
    <scope>NUCLEOTIDE SEQUENCE [LARGE SCALE GENOMIC DNA]</scope>
    <source>
        <strain evidence="3">Tucson 15287-2541.00</strain>
    </source>
</reference>
<gene>
    <name evidence="2" type="primary">Dgri\GH17789</name>
    <name evidence="2" type="ORF">Dgri_GH17789</name>
</gene>
<feature type="compositionally biased region" description="Low complexity" evidence="1">
    <location>
        <begin position="42"/>
        <end position="64"/>
    </location>
</feature>
<dbReference type="AlphaFoldDB" id="B4JSN2"/>
<dbReference type="OMA" id="APPTHAY"/>
<evidence type="ECO:0000313" key="3">
    <source>
        <dbReference type="Proteomes" id="UP000001070"/>
    </source>
</evidence>
<keyword evidence="3" id="KW-1185">Reference proteome</keyword>
<proteinExistence type="predicted"/>
<evidence type="ECO:0000256" key="1">
    <source>
        <dbReference type="SAM" id="MobiDB-lite"/>
    </source>
</evidence>
<name>B4JSN2_DROGR</name>